<dbReference type="GO" id="GO:0016020">
    <property type="term" value="C:membrane"/>
    <property type="evidence" value="ECO:0007669"/>
    <property type="project" value="GOC"/>
</dbReference>
<evidence type="ECO:0000256" key="4">
    <source>
        <dbReference type="ARBA" id="ARBA00022737"/>
    </source>
</evidence>
<evidence type="ECO:0000256" key="3">
    <source>
        <dbReference type="ARBA" id="ARBA00022679"/>
    </source>
</evidence>
<dbReference type="InterPro" id="IPR007691">
    <property type="entry name" value="LpxD"/>
</dbReference>
<evidence type="ECO:0000256" key="5">
    <source>
        <dbReference type="ARBA" id="ARBA00023098"/>
    </source>
</evidence>
<dbReference type="CDD" id="cd03352">
    <property type="entry name" value="LbH_LpxD"/>
    <property type="match status" value="1"/>
</dbReference>
<dbReference type="Pfam" id="PF00132">
    <property type="entry name" value="Hexapep"/>
    <property type="match status" value="2"/>
</dbReference>
<dbReference type="AlphaFoldDB" id="A0A410DNB9"/>
<evidence type="ECO:0000256" key="1">
    <source>
        <dbReference type="ARBA" id="ARBA00022516"/>
    </source>
</evidence>
<dbReference type="GO" id="GO:0009245">
    <property type="term" value="P:lipid A biosynthetic process"/>
    <property type="evidence" value="ECO:0007669"/>
    <property type="project" value="UniProtKB-KW"/>
</dbReference>
<dbReference type="InterPro" id="IPR011004">
    <property type="entry name" value="Trimer_LpxA-like_sf"/>
</dbReference>
<dbReference type="OrthoDB" id="9784739at2"/>
<keyword evidence="3 7" id="KW-0808">Transferase</keyword>
<evidence type="ECO:0000256" key="6">
    <source>
        <dbReference type="ARBA" id="ARBA00023315"/>
    </source>
</evidence>
<dbReference type="InterPro" id="IPR001451">
    <property type="entry name" value="Hexapep"/>
</dbReference>
<dbReference type="RefSeq" id="WP_128211044.1">
    <property type="nucleotide sequence ID" value="NZ_CP025746.1"/>
</dbReference>
<evidence type="ECO:0000313" key="8">
    <source>
        <dbReference type="Proteomes" id="UP000286268"/>
    </source>
</evidence>
<dbReference type="GO" id="GO:0016410">
    <property type="term" value="F:N-acyltransferase activity"/>
    <property type="evidence" value="ECO:0007669"/>
    <property type="project" value="InterPro"/>
</dbReference>
<dbReference type="Proteomes" id="UP000286268">
    <property type="component" value="Chromosome"/>
</dbReference>
<dbReference type="PANTHER" id="PTHR43378:SF2">
    <property type="entry name" value="UDP-3-O-ACYLGLUCOSAMINE N-ACYLTRANSFERASE 1, MITOCHONDRIAL-RELATED"/>
    <property type="match status" value="1"/>
</dbReference>
<dbReference type="PANTHER" id="PTHR43378">
    <property type="entry name" value="UDP-3-O-ACYLGLUCOSAMINE N-ACYLTRANSFERASE"/>
    <property type="match status" value="1"/>
</dbReference>
<keyword evidence="6 7" id="KW-0012">Acyltransferase</keyword>
<organism evidence="7 8">
    <name type="scientific">Clostridium manihotivorum</name>
    <dbReference type="NCBI Taxonomy" id="2320868"/>
    <lineage>
        <taxon>Bacteria</taxon>
        <taxon>Bacillati</taxon>
        <taxon>Bacillota</taxon>
        <taxon>Clostridia</taxon>
        <taxon>Eubacteriales</taxon>
        <taxon>Clostridiaceae</taxon>
        <taxon>Clostridium</taxon>
    </lineage>
</organism>
<name>A0A410DNB9_9CLOT</name>
<evidence type="ECO:0000256" key="2">
    <source>
        <dbReference type="ARBA" id="ARBA00022556"/>
    </source>
</evidence>
<dbReference type="KEGG" id="cmah:C1I91_02325"/>
<keyword evidence="2" id="KW-0441">Lipid A biosynthesis</keyword>
<dbReference type="EMBL" id="CP025746">
    <property type="protein sequence ID" value="QAA30593.1"/>
    <property type="molecule type" value="Genomic_DNA"/>
</dbReference>
<accession>A0A410DNB9</accession>
<dbReference type="PROSITE" id="PS00101">
    <property type="entry name" value="HEXAPEP_TRANSFERASES"/>
    <property type="match status" value="1"/>
</dbReference>
<dbReference type="SUPFAM" id="SSF51161">
    <property type="entry name" value="Trimeric LpxA-like enzymes"/>
    <property type="match status" value="1"/>
</dbReference>
<proteinExistence type="predicted"/>
<keyword evidence="8" id="KW-1185">Reference proteome</keyword>
<gene>
    <name evidence="7" type="ORF">C1I91_02325</name>
</gene>
<keyword evidence="1" id="KW-0444">Lipid biosynthesis</keyword>
<evidence type="ECO:0000313" key="7">
    <source>
        <dbReference type="EMBL" id="QAA30593.1"/>
    </source>
</evidence>
<keyword evidence="5" id="KW-0443">Lipid metabolism</keyword>
<sequence length="332" mass="36469">MRRFCFNSYELNNLTKYKDRIDRHIDVYQVSTASSPKNNSLIFINKIDKQILKNISSTKESIILIKENPEIIKDEDYLLISKENIVLKVDNPRREYAIILNYILQREKATYAEYKVNALGYVLGKGVIIGNGTKIEPFAFIGDYCSIGDNCIIKSGAKIRENTVIGDNCIIKENCVIGDEGFGIERDEQGIPYRIPHLGGVVIGSNVEVGALVSIAQGTIEPTIIEDYVKIDDCAFIAHNCKIGRGTYIIANAEISGSVVIGRNSWIGPSAAIINGVKLGNNVTVGIGSVVIKNVEDGIVVAGNPADTTENLRRLNKIMKSLLAKGKIKSFS</sequence>
<reference evidence="7 8" key="1">
    <citation type="submission" date="2018-01" db="EMBL/GenBank/DDBJ databases">
        <title>Genome Sequencing and Assembly of Anaerobacter polyendosporus strain CT4.</title>
        <authorList>
            <person name="Tachaapaikoon C."/>
            <person name="Sutheeworapong S."/>
            <person name="Jenjaroenpun P."/>
            <person name="Wongsurawat T."/>
            <person name="Nookeaw I."/>
            <person name="Cheawchanlertfa P."/>
            <person name="Kosugi A."/>
            <person name="Cheevadhanarak S."/>
            <person name="Ratanakhanokchai K."/>
        </authorList>
    </citation>
    <scope>NUCLEOTIDE SEQUENCE [LARGE SCALE GENOMIC DNA]</scope>
    <source>
        <strain evidence="7 8">CT4</strain>
    </source>
</reference>
<dbReference type="Gene3D" id="2.160.10.10">
    <property type="entry name" value="Hexapeptide repeat proteins"/>
    <property type="match status" value="1"/>
</dbReference>
<dbReference type="InterPro" id="IPR018357">
    <property type="entry name" value="Hexapep_transf_CS"/>
</dbReference>
<keyword evidence="4" id="KW-0677">Repeat</keyword>
<protein>
    <submittedName>
        <fullName evidence="7">UDP-3-O-(3-hydroxymyristoyl)glucosamine N-acyltransferase</fullName>
    </submittedName>
</protein>